<dbReference type="InterPro" id="IPR051552">
    <property type="entry name" value="HptR"/>
</dbReference>
<dbReference type="SMART" id="SM00342">
    <property type="entry name" value="HTH_ARAC"/>
    <property type="match status" value="1"/>
</dbReference>
<dbReference type="Pfam" id="PF00072">
    <property type="entry name" value="Response_reg"/>
    <property type="match status" value="1"/>
</dbReference>
<dbReference type="GO" id="GO:0003700">
    <property type="term" value="F:DNA-binding transcription factor activity"/>
    <property type="evidence" value="ECO:0007669"/>
    <property type="project" value="InterPro"/>
</dbReference>
<keyword evidence="4" id="KW-0902">Two-component regulatory system</keyword>
<dbReference type="GO" id="GO:0000160">
    <property type="term" value="P:phosphorelay signal transduction system"/>
    <property type="evidence" value="ECO:0007669"/>
    <property type="project" value="UniProtKB-KW"/>
</dbReference>
<dbReference type="PROSITE" id="PS50110">
    <property type="entry name" value="RESPONSE_REGULATORY"/>
    <property type="match status" value="1"/>
</dbReference>
<dbReference type="RefSeq" id="WP_114380866.1">
    <property type="nucleotide sequence ID" value="NZ_QPJD01000008.1"/>
</dbReference>
<dbReference type="InterPro" id="IPR018062">
    <property type="entry name" value="HTH_AraC-typ_CS"/>
</dbReference>
<keyword evidence="3 8" id="KW-0597">Phosphoprotein</keyword>
<evidence type="ECO:0000313" key="11">
    <source>
        <dbReference type="EMBL" id="RCW47526.1"/>
    </source>
</evidence>
<dbReference type="AlphaFoldDB" id="A0A368W1G3"/>
<reference evidence="11 12" key="1">
    <citation type="submission" date="2018-07" db="EMBL/GenBank/DDBJ databases">
        <title>Genomic Encyclopedia of Type Strains, Phase III (KMG-III): the genomes of soil and plant-associated and newly described type strains.</title>
        <authorList>
            <person name="Whitman W."/>
        </authorList>
    </citation>
    <scope>NUCLEOTIDE SEQUENCE [LARGE SCALE GENOMIC DNA]</scope>
    <source>
        <strain evidence="11 12">CECT 7506</strain>
    </source>
</reference>
<dbReference type="PRINTS" id="PR00032">
    <property type="entry name" value="HTHARAC"/>
</dbReference>
<keyword evidence="7" id="KW-0804">Transcription</keyword>
<feature type="modified residue" description="4-aspartylphosphate" evidence="8">
    <location>
        <position position="55"/>
    </location>
</feature>
<dbReference type="PANTHER" id="PTHR42713">
    <property type="entry name" value="HISTIDINE KINASE-RELATED"/>
    <property type="match status" value="1"/>
</dbReference>
<evidence type="ECO:0000256" key="4">
    <source>
        <dbReference type="ARBA" id="ARBA00023012"/>
    </source>
</evidence>
<evidence type="ECO:0000313" key="12">
    <source>
        <dbReference type="Proteomes" id="UP000252415"/>
    </source>
</evidence>
<evidence type="ECO:0000259" key="10">
    <source>
        <dbReference type="PROSITE" id="PS50110"/>
    </source>
</evidence>
<evidence type="ECO:0000256" key="1">
    <source>
        <dbReference type="ARBA" id="ARBA00004496"/>
    </source>
</evidence>
<dbReference type="PROSITE" id="PS01124">
    <property type="entry name" value="HTH_ARAC_FAMILY_2"/>
    <property type="match status" value="1"/>
</dbReference>
<dbReference type="PROSITE" id="PS00041">
    <property type="entry name" value="HTH_ARAC_FAMILY_1"/>
    <property type="match status" value="1"/>
</dbReference>
<feature type="domain" description="Response regulatory" evidence="10">
    <location>
        <begin position="3"/>
        <end position="120"/>
    </location>
</feature>
<comment type="caution">
    <text evidence="11">The sequence shown here is derived from an EMBL/GenBank/DDBJ whole genome shotgun (WGS) entry which is preliminary data.</text>
</comment>
<dbReference type="EMBL" id="QPJD01000008">
    <property type="protein sequence ID" value="RCW47526.1"/>
    <property type="molecule type" value="Genomic_DNA"/>
</dbReference>
<accession>A0A368W1G3</accession>
<dbReference type="SMART" id="SM00448">
    <property type="entry name" value="REC"/>
    <property type="match status" value="1"/>
</dbReference>
<evidence type="ECO:0000256" key="5">
    <source>
        <dbReference type="ARBA" id="ARBA00023015"/>
    </source>
</evidence>
<proteinExistence type="predicted"/>
<evidence type="ECO:0000256" key="3">
    <source>
        <dbReference type="ARBA" id="ARBA00022553"/>
    </source>
</evidence>
<dbReference type="Proteomes" id="UP000252415">
    <property type="component" value="Unassembled WGS sequence"/>
</dbReference>
<protein>
    <submittedName>
        <fullName evidence="11">Helix-turn-helix protein</fullName>
    </submittedName>
</protein>
<organism evidence="11 12">
    <name type="scientific">Paenibacillus prosopidis</name>
    <dbReference type="NCBI Taxonomy" id="630520"/>
    <lineage>
        <taxon>Bacteria</taxon>
        <taxon>Bacillati</taxon>
        <taxon>Bacillota</taxon>
        <taxon>Bacilli</taxon>
        <taxon>Bacillales</taxon>
        <taxon>Paenibacillaceae</taxon>
        <taxon>Paenibacillus</taxon>
    </lineage>
</organism>
<dbReference type="SUPFAM" id="SSF52172">
    <property type="entry name" value="CheY-like"/>
    <property type="match status" value="1"/>
</dbReference>
<dbReference type="PANTHER" id="PTHR42713:SF3">
    <property type="entry name" value="TRANSCRIPTIONAL REGULATORY PROTEIN HPTR"/>
    <property type="match status" value="1"/>
</dbReference>
<dbReference type="GO" id="GO:0043565">
    <property type="term" value="F:sequence-specific DNA binding"/>
    <property type="evidence" value="ECO:0007669"/>
    <property type="project" value="InterPro"/>
</dbReference>
<dbReference type="InterPro" id="IPR001789">
    <property type="entry name" value="Sig_transdc_resp-reg_receiver"/>
</dbReference>
<gene>
    <name evidence="11" type="ORF">DFP97_108141</name>
</gene>
<comment type="subcellular location">
    <subcellularLocation>
        <location evidence="1">Cytoplasm</location>
    </subcellularLocation>
</comment>
<sequence length="240" mass="27801">MYRLLIVDDEKETRTGLRNYFPWQEIGFEIVGEAENGADALTFIELERVDVVLSDIKMPVMNGLDLAHEIYRKRLPIKIVFLSGHKEFEFAQKAIIYGVKNYIIKPTKYGELVETFKKLYEELNNETVKEAVESAITEHKVIAAVRQYVDKHLSTASLEGAADSVYMTPQYLSKFFKDKTGQNFSDLLLDKRMSKAKELLEDFQYKIYQVSELVGYANSKNFTRAFGKYYGKSPREVRNE</sequence>
<dbReference type="InterPro" id="IPR020449">
    <property type="entry name" value="Tscrpt_reg_AraC-type_HTH"/>
</dbReference>
<dbReference type="GO" id="GO:0005737">
    <property type="term" value="C:cytoplasm"/>
    <property type="evidence" value="ECO:0007669"/>
    <property type="project" value="UniProtKB-SubCell"/>
</dbReference>
<dbReference type="InterPro" id="IPR009057">
    <property type="entry name" value="Homeodomain-like_sf"/>
</dbReference>
<keyword evidence="12" id="KW-1185">Reference proteome</keyword>
<dbReference type="Pfam" id="PF12833">
    <property type="entry name" value="HTH_18"/>
    <property type="match status" value="1"/>
</dbReference>
<keyword evidence="5" id="KW-0805">Transcription regulation</keyword>
<dbReference type="InterPro" id="IPR011006">
    <property type="entry name" value="CheY-like_superfamily"/>
</dbReference>
<dbReference type="CDD" id="cd17536">
    <property type="entry name" value="REC_YesN-like"/>
    <property type="match status" value="1"/>
</dbReference>
<dbReference type="OrthoDB" id="159632at2"/>
<evidence type="ECO:0000256" key="7">
    <source>
        <dbReference type="ARBA" id="ARBA00023163"/>
    </source>
</evidence>
<feature type="domain" description="HTH araC/xylS-type" evidence="9">
    <location>
        <begin position="143"/>
        <end position="240"/>
    </location>
</feature>
<dbReference type="InterPro" id="IPR018060">
    <property type="entry name" value="HTH_AraC"/>
</dbReference>
<keyword evidence="6" id="KW-0238">DNA-binding</keyword>
<dbReference type="SUPFAM" id="SSF46689">
    <property type="entry name" value="Homeodomain-like"/>
    <property type="match status" value="1"/>
</dbReference>
<evidence type="ECO:0000256" key="6">
    <source>
        <dbReference type="ARBA" id="ARBA00023125"/>
    </source>
</evidence>
<dbReference type="Gene3D" id="1.10.10.60">
    <property type="entry name" value="Homeodomain-like"/>
    <property type="match status" value="2"/>
</dbReference>
<evidence type="ECO:0000256" key="8">
    <source>
        <dbReference type="PROSITE-ProRule" id="PRU00169"/>
    </source>
</evidence>
<evidence type="ECO:0000256" key="2">
    <source>
        <dbReference type="ARBA" id="ARBA00022490"/>
    </source>
</evidence>
<dbReference type="Gene3D" id="3.40.50.2300">
    <property type="match status" value="1"/>
</dbReference>
<name>A0A368W1G3_9BACL</name>
<evidence type="ECO:0000259" key="9">
    <source>
        <dbReference type="PROSITE" id="PS01124"/>
    </source>
</evidence>
<keyword evidence="2" id="KW-0963">Cytoplasm</keyword>